<protein>
    <submittedName>
        <fullName evidence="1">Uncharacterized protein</fullName>
    </submittedName>
</protein>
<reference evidence="1" key="2">
    <citation type="journal article" date="2021" name="J Anim Sci Technol">
        <title>Complete genome sequence of Paenibacillus konkukensis sp. nov. SK3146 as a potential probiotic strain.</title>
        <authorList>
            <person name="Jung H.I."/>
            <person name="Park S."/>
            <person name="Niu K.M."/>
            <person name="Lee S.W."/>
            <person name="Kothari D."/>
            <person name="Yi K.J."/>
            <person name="Kim S.K."/>
        </authorList>
    </citation>
    <scope>NUCLEOTIDE SEQUENCE</scope>
    <source>
        <strain evidence="1">SK3146</strain>
    </source>
</reference>
<evidence type="ECO:0000313" key="2">
    <source>
        <dbReference type="Proteomes" id="UP001057134"/>
    </source>
</evidence>
<dbReference type="EMBL" id="CP027059">
    <property type="protein sequence ID" value="UQZ84700.1"/>
    <property type="molecule type" value="Genomic_DNA"/>
</dbReference>
<evidence type="ECO:0000313" key="1">
    <source>
        <dbReference type="EMBL" id="UQZ84700.1"/>
    </source>
</evidence>
<gene>
    <name evidence="1" type="ORF">SK3146_03955</name>
</gene>
<dbReference type="Proteomes" id="UP001057134">
    <property type="component" value="Chromosome"/>
</dbReference>
<organism evidence="1 2">
    <name type="scientific">Paenibacillus konkukensis</name>
    <dbReference type="NCBI Taxonomy" id="2020716"/>
    <lineage>
        <taxon>Bacteria</taxon>
        <taxon>Bacillati</taxon>
        <taxon>Bacillota</taxon>
        <taxon>Bacilli</taxon>
        <taxon>Bacillales</taxon>
        <taxon>Paenibacillaceae</taxon>
        <taxon>Paenibacillus</taxon>
    </lineage>
</organism>
<accession>A0ABY4RRW7</accession>
<sequence>MKDSYANCLIPFLTEHFSEIDVIDPRYYSDSIVRFTKEHAISDMLLLYNANTFFEDASVVRLGDEE</sequence>
<dbReference type="RefSeq" id="WP_349655155.1">
    <property type="nucleotide sequence ID" value="NZ_CP027059.1"/>
</dbReference>
<reference evidence="1" key="1">
    <citation type="submission" date="2018-02" db="EMBL/GenBank/DDBJ databases">
        <authorList>
            <person name="Kim S.-K."/>
            <person name="Jung H.-I."/>
            <person name="Lee S.-W."/>
        </authorList>
    </citation>
    <scope>NUCLEOTIDE SEQUENCE</scope>
    <source>
        <strain evidence="1">SK3146</strain>
    </source>
</reference>
<name>A0ABY4RRW7_9BACL</name>
<keyword evidence="2" id="KW-1185">Reference proteome</keyword>
<proteinExistence type="predicted"/>